<evidence type="ECO:0000256" key="8">
    <source>
        <dbReference type="ARBA" id="ARBA00023180"/>
    </source>
</evidence>
<evidence type="ECO:0000256" key="7">
    <source>
        <dbReference type="ARBA" id="ARBA00023170"/>
    </source>
</evidence>
<dbReference type="SUPFAM" id="SSF52058">
    <property type="entry name" value="L domain-like"/>
    <property type="match status" value="1"/>
</dbReference>
<name>A0A7S2RCG5_9STRA</name>
<evidence type="ECO:0000256" key="5">
    <source>
        <dbReference type="ARBA" id="ARBA00022989"/>
    </source>
</evidence>
<sequence length="468" mass="50409">MSTPTDPSTPPGLPDECWRMPVRLRGRVVYADLAEGWQLGTPLVTQTWPTAPPSLVSTPEDVSEEEEGEERGSLLGAECKPCFFRPAHPRALPCSPSASCSSEDEEPAWRGKRRASPPVTRPAAKRAGLVCSGTASQGTPRWETWLDAQRVQERPPQPAGPRGHQAFSGPLPTASLSRVVAFACPRTRGALAVVSRETLGFATLQPLDLGAPNAPTERLRSPSSVSRLAKRWTLSGLHLGPNFAGDLGSAMPPLANLRSLVVHQGVHVRGFLSIFAPLCRLQVMDIRQAKMAGDIRHLGGLHDLTTLVLPGDNCSEECSVYGDLGHLSGLQHLRVLVLAHTKVSGDIAALGGSLGLELVSLSQCNRVCGNLQSLSSCSQLACLYLDSTAVAGDVAALEDCAELTELNLKDTRTSGSVDFLSAPWRLKHALLNEPAESLDFRRVPRAFNLQQTWTFHHSSHYPQSVFFA</sequence>
<evidence type="ECO:0000313" key="11">
    <source>
        <dbReference type="EMBL" id="CAD9665911.1"/>
    </source>
</evidence>
<dbReference type="AlphaFoldDB" id="A0A7S2RCG5"/>
<dbReference type="PANTHER" id="PTHR48052:SF8">
    <property type="entry name" value="LRR RECEPTOR-LIKE SERINE_THREONINE-PROTEIN KINASE FLS2"/>
    <property type="match status" value="1"/>
</dbReference>
<dbReference type="PANTHER" id="PTHR48052">
    <property type="entry name" value="UNNAMED PRODUCT"/>
    <property type="match status" value="1"/>
</dbReference>
<keyword evidence="4" id="KW-0732">Signal</keyword>
<evidence type="ECO:0000256" key="1">
    <source>
        <dbReference type="ARBA" id="ARBA00004236"/>
    </source>
</evidence>
<reference evidence="11" key="1">
    <citation type="submission" date="2021-01" db="EMBL/GenBank/DDBJ databases">
        <authorList>
            <person name="Corre E."/>
            <person name="Pelletier E."/>
            <person name="Niang G."/>
            <person name="Scheremetjew M."/>
            <person name="Finn R."/>
            <person name="Kale V."/>
            <person name="Holt S."/>
            <person name="Cochrane G."/>
            <person name="Meng A."/>
            <person name="Brown T."/>
            <person name="Cohen L."/>
        </authorList>
    </citation>
    <scope>NUCLEOTIDE SEQUENCE</scope>
    <source>
        <strain evidence="11">CCMP1243</strain>
    </source>
</reference>
<keyword evidence="3" id="KW-0812">Transmembrane</keyword>
<keyword evidence="7" id="KW-0675">Receptor</keyword>
<dbReference type="GO" id="GO:0005886">
    <property type="term" value="C:plasma membrane"/>
    <property type="evidence" value="ECO:0007669"/>
    <property type="project" value="UniProtKB-SubCell"/>
</dbReference>
<accession>A0A7S2RCG5</accession>
<evidence type="ECO:0000256" key="6">
    <source>
        <dbReference type="ARBA" id="ARBA00023136"/>
    </source>
</evidence>
<dbReference type="InterPro" id="IPR032675">
    <property type="entry name" value="LRR_dom_sf"/>
</dbReference>
<organism evidence="11">
    <name type="scientific">Rhizochromulina marina</name>
    <dbReference type="NCBI Taxonomy" id="1034831"/>
    <lineage>
        <taxon>Eukaryota</taxon>
        <taxon>Sar</taxon>
        <taxon>Stramenopiles</taxon>
        <taxon>Ochrophyta</taxon>
        <taxon>Dictyochophyceae</taxon>
        <taxon>Rhizochromulinales</taxon>
        <taxon>Rhizochromulina</taxon>
    </lineage>
</organism>
<feature type="region of interest" description="Disordered" evidence="10">
    <location>
        <begin position="93"/>
        <end position="124"/>
    </location>
</feature>
<dbReference type="EMBL" id="HBHJ01004115">
    <property type="protein sequence ID" value="CAD9665911.1"/>
    <property type="molecule type" value="Transcribed_RNA"/>
</dbReference>
<proteinExistence type="predicted"/>
<evidence type="ECO:0000256" key="9">
    <source>
        <dbReference type="ARBA" id="ARBA00037847"/>
    </source>
</evidence>
<evidence type="ECO:0000256" key="4">
    <source>
        <dbReference type="ARBA" id="ARBA00022729"/>
    </source>
</evidence>
<keyword evidence="5" id="KW-1133">Transmembrane helix</keyword>
<evidence type="ECO:0000256" key="2">
    <source>
        <dbReference type="ARBA" id="ARBA00022475"/>
    </source>
</evidence>
<comment type="subcellular location">
    <subcellularLocation>
        <location evidence="1">Cell membrane</location>
    </subcellularLocation>
    <subcellularLocation>
        <location evidence="9">Endomembrane system</location>
        <topology evidence="9">Single-pass membrane protein</topology>
    </subcellularLocation>
</comment>
<protein>
    <submittedName>
        <fullName evidence="11">Uncharacterized protein</fullName>
    </submittedName>
</protein>
<evidence type="ECO:0000256" key="10">
    <source>
        <dbReference type="SAM" id="MobiDB-lite"/>
    </source>
</evidence>
<keyword evidence="2" id="KW-1003">Cell membrane</keyword>
<keyword evidence="8" id="KW-0325">Glycoprotein</keyword>
<feature type="region of interest" description="Disordered" evidence="10">
    <location>
        <begin position="44"/>
        <end position="72"/>
    </location>
</feature>
<keyword evidence="6" id="KW-0472">Membrane</keyword>
<evidence type="ECO:0000256" key="3">
    <source>
        <dbReference type="ARBA" id="ARBA00022692"/>
    </source>
</evidence>
<dbReference type="Gene3D" id="3.80.10.10">
    <property type="entry name" value="Ribonuclease Inhibitor"/>
    <property type="match status" value="1"/>
</dbReference>
<gene>
    <name evidence="11" type="ORF">RMAR1173_LOCUS2658</name>
</gene>
<dbReference type="GO" id="GO:0012505">
    <property type="term" value="C:endomembrane system"/>
    <property type="evidence" value="ECO:0007669"/>
    <property type="project" value="UniProtKB-SubCell"/>
</dbReference>